<dbReference type="AlphaFoldDB" id="E0XSY3"/>
<dbReference type="SUPFAM" id="SSF53474">
    <property type="entry name" value="alpha/beta-Hydrolases"/>
    <property type="match status" value="1"/>
</dbReference>
<dbReference type="PANTHER" id="PTHR43433">
    <property type="entry name" value="HYDROLASE, ALPHA/BETA FOLD FAMILY PROTEIN"/>
    <property type="match status" value="1"/>
</dbReference>
<proteinExistence type="predicted"/>
<dbReference type="InterPro" id="IPR029058">
    <property type="entry name" value="AB_hydrolase_fold"/>
</dbReference>
<name>E0XSY3_9PROT</name>
<evidence type="ECO:0000313" key="2">
    <source>
        <dbReference type="EMBL" id="ADI17524.1"/>
    </source>
</evidence>
<dbReference type="InterPro" id="IPR050471">
    <property type="entry name" value="AB_hydrolase"/>
</dbReference>
<accession>E0XSY3</accession>
<protein>
    <recommendedName>
        <fullName evidence="1">AB hydrolase-1 domain-containing protein</fullName>
    </recommendedName>
</protein>
<reference evidence="2" key="1">
    <citation type="journal article" date="2011" name="Environ. Microbiol.">
        <title>Time-series analyses of Monterey Bay coastal microbial picoplankton using a 'genome proxy' microarray.</title>
        <authorList>
            <person name="Rich V.I."/>
            <person name="Pham V.D."/>
            <person name="Eppley J."/>
            <person name="Shi Y."/>
            <person name="DeLong E.F."/>
        </authorList>
    </citation>
    <scope>NUCLEOTIDE SEQUENCE</scope>
</reference>
<feature type="domain" description="AB hydrolase-1" evidence="1">
    <location>
        <begin position="42"/>
        <end position="136"/>
    </location>
</feature>
<evidence type="ECO:0000259" key="1">
    <source>
        <dbReference type="Pfam" id="PF00561"/>
    </source>
</evidence>
<organism evidence="2">
    <name type="scientific">uncultured alpha proteobacterium HF0130_06E21</name>
    <dbReference type="NCBI Taxonomy" id="710808"/>
    <lineage>
        <taxon>Bacteria</taxon>
        <taxon>Pseudomonadati</taxon>
        <taxon>Pseudomonadota</taxon>
        <taxon>Alphaproteobacteria</taxon>
        <taxon>environmental samples</taxon>
    </lineage>
</organism>
<dbReference type="Gene3D" id="3.40.50.1820">
    <property type="entry name" value="alpha/beta hydrolase"/>
    <property type="match status" value="1"/>
</dbReference>
<dbReference type="PANTHER" id="PTHR43433:SF5">
    <property type="entry name" value="AB HYDROLASE-1 DOMAIN-CONTAINING PROTEIN"/>
    <property type="match status" value="1"/>
</dbReference>
<dbReference type="EMBL" id="GU474868">
    <property type="protein sequence ID" value="ADI17524.1"/>
    <property type="molecule type" value="Genomic_DNA"/>
</dbReference>
<dbReference type="GO" id="GO:0046503">
    <property type="term" value="P:glycerolipid catabolic process"/>
    <property type="evidence" value="ECO:0007669"/>
    <property type="project" value="TreeGrafter"/>
</dbReference>
<sequence>MTTETWSRLQNRSSSRMSMIEIRGVNLRYEIVGETGTLVTLITGGRRGYKEFLPMARKLVTEGFRVLLHDRRNTGASDISMSAGEVEEAVWADDLHALLRELGEVPAFIGGSSSGARTALFFGLRHPDAVRGLLLLRVTGGAFAAARLPENYYDQFIRVAEAGGMEAVCATPEYGERIVANAGNRERLMNMSAMDFIDIQTRLRDLFMAGSSLPVFGLSEAELGSLDMPTLIIPGNDRVHDSRVGLTVHGMIPGSELHRLPIEDSDEPVVPFAEWGDLEPEIVGVFADFMRRHGARA</sequence>
<dbReference type="GO" id="GO:0004806">
    <property type="term" value="F:triacylglycerol lipase activity"/>
    <property type="evidence" value="ECO:0007669"/>
    <property type="project" value="TreeGrafter"/>
</dbReference>
<dbReference type="InterPro" id="IPR000073">
    <property type="entry name" value="AB_hydrolase_1"/>
</dbReference>
<dbReference type="Pfam" id="PF00561">
    <property type="entry name" value="Abhydrolase_1"/>
    <property type="match status" value="1"/>
</dbReference>